<evidence type="ECO:0000313" key="8">
    <source>
        <dbReference type="EMBL" id="REG22766.1"/>
    </source>
</evidence>
<sequence>MKKTIISAASLTALSAVAAANISASEITVESGDTLWSISSGTAQSVNEIKSLNNLTSDLIFPGDVLKVDAEAPNAAPAEEVEVEEEETATTYTIEAGDTLFAIANQFNVTVDNLKAWNNLSSDLIIAGKTISVAEISATAAVTVEEAPAEETAAPAEEISAPAVEEVEAAEAAPAESAPAPAAEEVQTEEVSAPAVEEVEQPQAATPAASAPVTSASNGANYYDWGTCAWYVFEQRSQRGLGAGNMWGNATNWASAAQASGYSVSNSPSVGAIMQAPAYTNGAYGLGHVAIVENVNADGSVTVSEMQFGGGLGSVSTRTLSASQAASHNFIN</sequence>
<dbReference type="RefSeq" id="WP_162842343.1">
    <property type="nucleotide sequence ID" value="NZ_CBCSHX010000007.1"/>
</dbReference>
<dbReference type="PANTHER" id="PTHR33734">
    <property type="entry name" value="LYSM DOMAIN-CONTAINING GPI-ANCHORED PROTEIN 2"/>
    <property type="match status" value="1"/>
</dbReference>
<evidence type="ECO:0000256" key="1">
    <source>
        <dbReference type="ARBA" id="ARBA00022729"/>
    </source>
</evidence>
<evidence type="ECO:0000313" key="9">
    <source>
        <dbReference type="Proteomes" id="UP000257076"/>
    </source>
</evidence>
<dbReference type="Pfam" id="PF05257">
    <property type="entry name" value="CHAP"/>
    <property type="match status" value="1"/>
</dbReference>
<dbReference type="GO" id="GO:0071555">
    <property type="term" value="P:cell wall organization"/>
    <property type="evidence" value="ECO:0007669"/>
    <property type="project" value="UniProtKB-KW"/>
</dbReference>
<dbReference type="InterPro" id="IPR038765">
    <property type="entry name" value="Papain-like_cys_pep_sf"/>
</dbReference>
<dbReference type="AlphaFoldDB" id="A0A3E0ASM8"/>
<keyword evidence="9" id="KW-1185">Reference proteome</keyword>
<comment type="caution">
    <text evidence="8">The sequence shown here is derived from an EMBL/GenBank/DDBJ whole genome shotgun (WGS) entry which is preliminary data.</text>
</comment>
<organism evidence="8 9">
    <name type="scientific">Jeotgalicoccus halotolerans</name>
    <dbReference type="NCBI Taxonomy" id="157227"/>
    <lineage>
        <taxon>Bacteria</taxon>
        <taxon>Bacillati</taxon>
        <taxon>Bacillota</taxon>
        <taxon>Bacilli</taxon>
        <taxon>Bacillales</taxon>
        <taxon>Staphylococcaceae</taxon>
        <taxon>Jeotgalicoccus</taxon>
    </lineage>
</organism>
<dbReference type="EMBL" id="QUMW01000015">
    <property type="protein sequence ID" value="REG22766.1"/>
    <property type="molecule type" value="Genomic_DNA"/>
</dbReference>
<dbReference type="InterPro" id="IPR036779">
    <property type="entry name" value="LysM_dom_sf"/>
</dbReference>
<keyword evidence="2" id="KW-0378">Hydrolase</keyword>
<protein>
    <submittedName>
        <fullName evidence="8">Surface antigen</fullName>
    </submittedName>
</protein>
<dbReference type="Gene3D" id="3.10.350.10">
    <property type="entry name" value="LysM domain"/>
    <property type="match status" value="2"/>
</dbReference>
<dbReference type="SUPFAM" id="SSF54001">
    <property type="entry name" value="Cysteine proteinases"/>
    <property type="match status" value="1"/>
</dbReference>
<name>A0A3E0ASM8_9STAP</name>
<feature type="domain" description="Peptidase C51" evidence="6">
    <location>
        <begin position="203"/>
        <end position="332"/>
    </location>
</feature>
<reference evidence="8 9" key="1">
    <citation type="submission" date="2018-08" db="EMBL/GenBank/DDBJ databases">
        <title>Genomic Encyclopedia of Type Strains, Phase IV (KMG-IV): sequencing the most valuable type-strain genomes for metagenomic binning, comparative biology and taxonomic classification.</title>
        <authorList>
            <person name="Goeker M."/>
        </authorList>
    </citation>
    <scope>NUCLEOTIDE SEQUENCE [LARGE SCALE GENOMIC DNA]</scope>
    <source>
        <strain evidence="8 9">DSM 17274</strain>
    </source>
</reference>
<dbReference type="Proteomes" id="UP000257076">
    <property type="component" value="Unassembled WGS sequence"/>
</dbReference>
<accession>A0A3E0ASM8</accession>
<feature type="chain" id="PRO_5039604770" evidence="5">
    <location>
        <begin position="19"/>
        <end position="332"/>
    </location>
</feature>
<dbReference type="PANTHER" id="PTHR33734:SF22">
    <property type="entry name" value="MEMBRANE-BOUND LYTIC MUREIN TRANSGLYCOSYLASE D"/>
    <property type="match status" value="1"/>
</dbReference>
<dbReference type="SUPFAM" id="SSF54106">
    <property type="entry name" value="LysM domain"/>
    <property type="match status" value="2"/>
</dbReference>
<feature type="region of interest" description="Disordered" evidence="4">
    <location>
        <begin position="167"/>
        <end position="213"/>
    </location>
</feature>
<dbReference type="PROSITE" id="PS51782">
    <property type="entry name" value="LYSM"/>
    <property type="match status" value="2"/>
</dbReference>
<dbReference type="CDD" id="cd00118">
    <property type="entry name" value="LysM"/>
    <property type="match status" value="2"/>
</dbReference>
<dbReference type="PROSITE" id="PS50911">
    <property type="entry name" value="CHAP"/>
    <property type="match status" value="1"/>
</dbReference>
<dbReference type="InterPro" id="IPR007921">
    <property type="entry name" value="CHAP_dom"/>
</dbReference>
<keyword evidence="1 5" id="KW-0732">Signal</keyword>
<dbReference type="InterPro" id="IPR018392">
    <property type="entry name" value="LysM"/>
</dbReference>
<evidence type="ECO:0000256" key="4">
    <source>
        <dbReference type="SAM" id="MobiDB-lite"/>
    </source>
</evidence>
<dbReference type="SMART" id="SM00257">
    <property type="entry name" value="LysM"/>
    <property type="match status" value="2"/>
</dbReference>
<feature type="domain" description="LysM" evidence="7">
    <location>
        <begin position="90"/>
        <end position="133"/>
    </location>
</feature>
<gene>
    <name evidence="8" type="ORF">DFR63_2137</name>
</gene>
<evidence type="ECO:0000259" key="7">
    <source>
        <dbReference type="PROSITE" id="PS51782"/>
    </source>
</evidence>
<dbReference type="GO" id="GO:0016787">
    <property type="term" value="F:hydrolase activity"/>
    <property type="evidence" value="ECO:0007669"/>
    <property type="project" value="UniProtKB-KW"/>
</dbReference>
<dbReference type="PRINTS" id="PR01852">
    <property type="entry name" value="SIBAPROTEIN"/>
</dbReference>
<feature type="domain" description="LysM" evidence="7">
    <location>
        <begin position="25"/>
        <end position="68"/>
    </location>
</feature>
<dbReference type="GO" id="GO:0008932">
    <property type="term" value="F:lytic endotransglycosylase activity"/>
    <property type="evidence" value="ECO:0007669"/>
    <property type="project" value="TreeGrafter"/>
</dbReference>
<evidence type="ECO:0000259" key="6">
    <source>
        <dbReference type="PROSITE" id="PS50911"/>
    </source>
</evidence>
<evidence type="ECO:0000256" key="5">
    <source>
        <dbReference type="SAM" id="SignalP"/>
    </source>
</evidence>
<dbReference type="InterPro" id="IPR009148">
    <property type="entry name" value="PcsB-like"/>
</dbReference>
<feature type="signal peptide" evidence="5">
    <location>
        <begin position="1"/>
        <end position="18"/>
    </location>
</feature>
<dbReference type="Gene3D" id="3.90.1720.10">
    <property type="entry name" value="endopeptidase domain like (from Nostoc punctiforme)"/>
    <property type="match status" value="1"/>
</dbReference>
<evidence type="ECO:0000256" key="3">
    <source>
        <dbReference type="ARBA" id="ARBA00023316"/>
    </source>
</evidence>
<proteinExistence type="predicted"/>
<keyword evidence="3" id="KW-0961">Cell wall biogenesis/degradation</keyword>
<dbReference type="Pfam" id="PF01476">
    <property type="entry name" value="LysM"/>
    <property type="match status" value="2"/>
</dbReference>
<evidence type="ECO:0000256" key="2">
    <source>
        <dbReference type="ARBA" id="ARBA00022801"/>
    </source>
</evidence>